<dbReference type="PANTHER" id="PTHR46124">
    <property type="entry name" value="D-AMINOACYL-TRNA DEACYLASE"/>
    <property type="match status" value="1"/>
</dbReference>
<comment type="caution">
    <text evidence="5">The sequence shown here is derived from an EMBL/GenBank/DDBJ whole genome shotgun (WGS) entry which is preliminary data.</text>
</comment>
<evidence type="ECO:0000256" key="3">
    <source>
        <dbReference type="ARBA" id="ARBA00022801"/>
    </source>
</evidence>
<proteinExistence type="inferred from homology"/>
<dbReference type="RefSeq" id="WP_109101935.1">
    <property type="nucleotide sequence ID" value="NZ_QDKQ01000056.1"/>
</dbReference>
<keyword evidence="6" id="KW-1185">Reference proteome</keyword>
<dbReference type="Proteomes" id="UP000245073">
    <property type="component" value="Unassembled WGS sequence"/>
</dbReference>
<feature type="binding site" evidence="4">
    <location>
        <position position="95"/>
    </location>
    <ligand>
        <name>a divalent metal cation</name>
        <dbReference type="ChEBI" id="CHEBI:60240"/>
        <label>1</label>
    </ligand>
</feature>
<dbReference type="AlphaFoldDB" id="A0A2T9JS98"/>
<dbReference type="NCBIfam" id="TIGR00010">
    <property type="entry name" value="YchF/TatD family DNA exonuclease"/>
    <property type="match status" value="1"/>
</dbReference>
<comment type="similarity">
    <text evidence="1">Belongs to the metallo-dependent hydrolases superfamily. TatD-type hydrolase family.</text>
</comment>
<reference evidence="5 6" key="1">
    <citation type="submission" date="2018-04" db="EMBL/GenBank/DDBJ databases">
        <title>The genome sequence of Caulobacter sp. 744.</title>
        <authorList>
            <person name="Gao J."/>
            <person name="Sun J."/>
        </authorList>
    </citation>
    <scope>NUCLEOTIDE SEQUENCE [LARGE SCALE GENOMIC DNA]</scope>
    <source>
        <strain evidence="5 6">774</strain>
    </source>
</reference>
<feature type="binding site" evidence="4">
    <location>
        <position position="131"/>
    </location>
    <ligand>
        <name>a divalent metal cation</name>
        <dbReference type="ChEBI" id="CHEBI:60240"/>
        <label>2</label>
    </ligand>
</feature>
<feature type="binding site" evidence="4">
    <location>
        <position position="157"/>
    </location>
    <ligand>
        <name>a divalent metal cation</name>
        <dbReference type="ChEBI" id="CHEBI:60240"/>
        <label>2</label>
    </ligand>
</feature>
<dbReference type="PROSITE" id="PS01090">
    <property type="entry name" value="TATD_2"/>
    <property type="match status" value="1"/>
</dbReference>
<dbReference type="InterPro" id="IPR018228">
    <property type="entry name" value="DNase_TatD-rel_CS"/>
</dbReference>
<dbReference type="SUPFAM" id="SSF51556">
    <property type="entry name" value="Metallo-dependent hydrolases"/>
    <property type="match status" value="1"/>
</dbReference>
<feature type="binding site" evidence="4">
    <location>
        <position position="207"/>
    </location>
    <ligand>
        <name>a divalent metal cation</name>
        <dbReference type="ChEBI" id="CHEBI:60240"/>
        <label>1</label>
    </ligand>
</feature>
<dbReference type="InterPro" id="IPR015991">
    <property type="entry name" value="TatD/YcfH-like"/>
</dbReference>
<dbReference type="Pfam" id="PF01026">
    <property type="entry name" value="TatD_DNase"/>
    <property type="match status" value="1"/>
</dbReference>
<protein>
    <submittedName>
        <fullName evidence="5">LuxR family transcriptional regulator</fullName>
    </submittedName>
</protein>
<dbReference type="CDD" id="cd01310">
    <property type="entry name" value="TatD_DNAse"/>
    <property type="match status" value="1"/>
</dbReference>
<dbReference type="PANTHER" id="PTHR46124:SF2">
    <property type="entry name" value="D-AMINOACYL-TRNA DEACYLASE"/>
    <property type="match status" value="1"/>
</dbReference>
<dbReference type="GO" id="GO:0004536">
    <property type="term" value="F:DNA nuclease activity"/>
    <property type="evidence" value="ECO:0007669"/>
    <property type="project" value="InterPro"/>
</dbReference>
<keyword evidence="2 4" id="KW-0479">Metal-binding</keyword>
<dbReference type="OrthoDB" id="9810005at2"/>
<feature type="binding site" evidence="4">
    <location>
        <position position="9"/>
    </location>
    <ligand>
        <name>a divalent metal cation</name>
        <dbReference type="ChEBI" id="CHEBI:60240"/>
        <label>1</label>
    </ligand>
</feature>
<gene>
    <name evidence="5" type="ORF">DDF67_15990</name>
</gene>
<evidence type="ECO:0000256" key="2">
    <source>
        <dbReference type="ARBA" id="ARBA00022723"/>
    </source>
</evidence>
<dbReference type="PROSITE" id="PS01091">
    <property type="entry name" value="TATD_3"/>
    <property type="match status" value="1"/>
</dbReference>
<dbReference type="EMBL" id="QDKQ01000056">
    <property type="protein sequence ID" value="PVM86570.1"/>
    <property type="molecule type" value="Genomic_DNA"/>
</dbReference>
<dbReference type="GO" id="GO:0046872">
    <property type="term" value="F:metal ion binding"/>
    <property type="evidence" value="ECO:0007669"/>
    <property type="project" value="UniProtKB-KW"/>
</dbReference>
<evidence type="ECO:0000256" key="4">
    <source>
        <dbReference type="PIRSR" id="PIRSR005902-1"/>
    </source>
</evidence>
<name>A0A2T9JS98_9CAUL</name>
<evidence type="ECO:0000313" key="6">
    <source>
        <dbReference type="Proteomes" id="UP000245073"/>
    </source>
</evidence>
<sequence>MDRMLIDSHVNLHAPQFAEDRDAVIARAREAGIEMMLTICDKIPNFPAVHAIAMAEADIWCTVGAHPHEAKDHLDLTTAHLVDLAGRPKVVGIGETGLDFHYDLSPRDVQAAVFKEHVAAARETGLPLVVHTREADDVMGQILEEEHAKGAFKILMHCYTSGAELARRAAALGAWFSVSGIATFKQAEDVRAVIRDMPEGRIIVETDCPYLAPVPMRGRRCEPAHLPHIVDKLAEIRGWTRADAEKRSEDAFFALFDAIPRP</sequence>
<dbReference type="FunFam" id="3.20.20.140:FF:000005">
    <property type="entry name" value="TatD family hydrolase"/>
    <property type="match status" value="1"/>
</dbReference>
<evidence type="ECO:0000256" key="1">
    <source>
        <dbReference type="ARBA" id="ARBA00009275"/>
    </source>
</evidence>
<dbReference type="GO" id="GO:0016788">
    <property type="term" value="F:hydrolase activity, acting on ester bonds"/>
    <property type="evidence" value="ECO:0007669"/>
    <property type="project" value="InterPro"/>
</dbReference>
<dbReference type="PIRSF" id="PIRSF005902">
    <property type="entry name" value="DNase_TatD"/>
    <property type="match status" value="1"/>
</dbReference>
<dbReference type="InterPro" id="IPR032466">
    <property type="entry name" value="Metal_Hydrolase"/>
</dbReference>
<accession>A0A2T9JS98</accession>
<keyword evidence="3" id="KW-0378">Hydrolase</keyword>
<dbReference type="GO" id="GO:0005829">
    <property type="term" value="C:cytosol"/>
    <property type="evidence" value="ECO:0007669"/>
    <property type="project" value="TreeGrafter"/>
</dbReference>
<dbReference type="InterPro" id="IPR001130">
    <property type="entry name" value="TatD-like"/>
</dbReference>
<evidence type="ECO:0000313" key="5">
    <source>
        <dbReference type="EMBL" id="PVM86570.1"/>
    </source>
</evidence>
<dbReference type="Gene3D" id="3.20.20.140">
    <property type="entry name" value="Metal-dependent hydrolases"/>
    <property type="match status" value="1"/>
</dbReference>
<organism evidence="5 6">
    <name type="scientific">Caulobacter endophyticus</name>
    <dbReference type="NCBI Taxonomy" id="2172652"/>
    <lineage>
        <taxon>Bacteria</taxon>
        <taxon>Pseudomonadati</taxon>
        <taxon>Pseudomonadota</taxon>
        <taxon>Alphaproteobacteria</taxon>
        <taxon>Caulobacterales</taxon>
        <taxon>Caulobacteraceae</taxon>
        <taxon>Caulobacter</taxon>
    </lineage>
</organism>